<dbReference type="InterPro" id="IPR009844">
    <property type="entry name" value="DUF1404"/>
</dbReference>
<dbReference type="Proteomes" id="UP001432202">
    <property type="component" value="Chromosome"/>
</dbReference>
<sequence length="203" mass="23695">MKYYYFFILTLSLFLIAITVNPFTEEYMFVNPIPYMLAHYSLFGAGILISYYTLSKKNFPLNKNISLTIGVLIAFIWHYPLFFNLGAESLFIRIIEEITLFIGGILIGFSLKEITRNMKVLLLALWMIGDSILSLILMVSPNLYTTVYSVKELEYLGIIMFLMMNLIAVYILLNYINKMLSEEKDIVNEDYQRNPYSKNKNYV</sequence>
<keyword evidence="1" id="KW-1133">Transmembrane helix</keyword>
<evidence type="ECO:0000256" key="1">
    <source>
        <dbReference type="SAM" id="Phobius"/>
    </source>
</evidence>
<evidence type="ECO:0000313" key="2">
    <source>
        <dbReference type="EMBL" id="WWQ59543.1"/>
    </source>
</evidence>
<feature type="transmembrane region" description="Helical" evidence="1">
    <location>
        <begin position="65"/>
        <end position="84"/>
    </location>
</feature>
<gene>
    <name evidence="2" type="ORF">V6M85_08565</name>
</gene>
<dbReference type="Pfam" id="PF07185">
    <property type="entry name" value="DUF1404"/>
    <property type="match status" value="1"/>
</dbReference>
<dbReference type="AlphaFoldDB" id="A0AAX4KXJ3"/>
<accession>A0AAX4KXJ3</accession>
<keyword evidence="3" id="KW-1185">Reference proteome</keyword>
<feature type="transmembrane region" description="Helical" evidence="1">
    <location>
        <begin position="90"/>
        <end position="109"/>
    </location>
</feature>
<feature type="transmembrane region" description="Helical" evidence="1">
    <location>
        <begin position="155"/>
        <end position="176"/>
    </location>
</feature>
<keyword evidence="1" id="KW-0812">Transmembrane</keyword>
<proteinExistence type="predicted"/>
<reference evidence="2 3" key="1">
    <citation type="submission" date="2024-02" db="EMBL/GenBank/DDBJ databases">
        <title>STSV induces naive adaptation in Sulfolobus.</title>
        <authorList>
            <person name="Xiang X."/>
            <person name="Song M."/>
        </authorList>
    </citation>
    <scope>NUCLEOTIDE SEQUENCE [LARGE SCALE GENOMIC DNA]</scope>
    <source>
        <strain evidence="2 3">RT2</strain>
    </source>
</reference>
<protein>
    <submittedName>
        <fullName evidence="2">DUF1404 domain-containing protein</fullName>
    </submittedName>
</protein>
<dbReference type="EMBL" id="CP146016">
    <property type="protein sequence ID" value="WWQ59543.1"/>
    <property type="molecule type" value="Genomic_DNA"/>
</dbReference>
<keyword evidence="1" id="KW-0472">Membrane</keyword>
<organism evidence="2 3">
    <name type="scientific">Sulfolobus tengchongensis</name>
    <dbReference type="NCBI Taxonomy" id="207809"/>
    <lineage>
        <taxon>Archaea</taxon>
        <taxon>Thermoproteota</taxon>
        <taxon>Thermoprotei</taxon>
        <taxon>Sulfolobales</taxon>
        <taxon>Sulfolobaceae</taxon>
        <taxon>Sulfolobus</taxon>
    </lineage>
</organism>
<dbReference type="RefSeq" id="WP_338598785.1">
    <property type="nucleotide sequence ID" value="NZ_CP146016.1"/>
</dbReference>
<evidence type="ECO:0000313" key="3">
    <source>
        <dbReference type="Proteomes" id="UP001432202"/>
    </source>
</evidence>
<feature type="transmembrane region" description="Helical" evidence="1">
    <location>
        <begin position="32"/>
        <end position="53"/>
    </location>
</feature>
<feature type="transmembrane region" description="Helical" evidence="1">
    <location>
        <begin position="121"/>
        <end position="143"/>
    </location>
</feature>
<name>A0AAX4KXJ3_9CREN</name>
<dbReference type="GeneID" id="89336816"/>